<accession>Q2J1N0</accession>
<dbReference type="EMBL" id="CP000250">
    <property type="protein sequence ID" value="ABD05630.1"/>
    <property type="molecule type" value="Genomic_DNA"/>
</dbReference>
<dbReference type="eggNOG" id="COG4675">
    <property type="taxonomic scope" value="Bacteria"/>
</dbReference>
<dbReference type="SUPFAM" id="SSF88874">
    <property type="entry name" value="Receptor-binding domain of short tail fibre protein gp12"/>
    <property type="match status" value="1"/>
</dbReference>
<dbReference type="HOGENOM" id="CLU_899804_0_0_5"/>
<dbReference type="InterPro" id="IPR011083">
    <property type="entry name" value="Phage_tail_collar_dom"/>
</dbReference>
<dbReference type="Pfam" id="PF07484">
    <property type="entry name" value="Collar"/>
    <property type="match status" value="1"/>
</dbReference>
<dbReference type="InterPro" id="IPR037053">
    <property type="entry name" value="Phage_tail_collar_dom_sf"/>
</dbReference>
<dbReference type="STRING" id="316058.RPB_0919"/>
<organism evidence="2 3">
    <name type="scientific">Rhodopseudomonas palustris (strain HaA2)</name>
    <dbReference type="NCBI Taxonomy" id="316058"/>
    <lineage>
        <taxon>Bacteria</taxon>
        <taxon>Pseudomonadati</taxon>
        <taxon>Pseudomonadota</taxon>
        <taxon>Alphaproteobacteria</taxon>
        <taxon>Hyphomicrobiales</taxon>
        <taxon>Nitrobacteraceae</taxon>
        <taxon>Rhodopseudomonas</taxon>
    </lineage>
</organism>
<reference evidence="2 3" key="1">
    <citation type="submission" date="2006-01" db="EMBL/GenBank/DDBJ databases">
        <title>Complete sequence of Rhodopseudomonas palustris HaA2.</title>
        <authorList>
            <consortium name="US DOE Joint Genome Institute"/>
            <person name="Copeland A."/>
            <person name="Lucas S."/>
            <person name="Lapidus A."/>
            <person name="Barry K."/>
            <person name="Detter J.C."/>
            <person name="Glavina T."/>
            <person name="Hammon N."/>
            <person name="Israni S."/>
            <person name="Pitluck S."/>
            <person name="Chain P."/>
            <person name="Malfatti S."/>
            <person name="Shin M."/>
            <person name="Vergez L."/>
            <person name="Schmutz J."/>
            <person name="Larimer F."/>
            <person name="Land M."/>
            <person name="Hauser L."/>
            <person name="Pelletier D.A."/>
            <person name="Kyrpides N."/>
            <person name="Anderson I."/>
            <person name="Oda Y."/>
            <person name="Harwood C.S."/>
            <person name="Richardson P."/>
        </authorList>
    </citation>
    <scope>NUCLEOTIDE SEQUENCE [LARGE SCALE GENOMIC DNA]</scope>
    <source>
        <strain evidence="2 3">HaA2</strain>
    </source>
</reference>
<dbReference type="Proteomes" id="UP000008809">
    <property type="component" value="Chromosome"/>
</dbReference>
<dbReference type="AlphaFoldDB" id="Q2J1N0"/>
<sequence length="318" mass="32556">MPVETFQYLDSLVTTNPDVNDGLVNGDDHIRGTKLALKNSFPQIAGAVTASHTDLSTVGSWVTGGAPLLSGAGTYFNVNPTDGFRNTVAGDIDVVLAGTIAATFQRTAGVNFFKVSGGIQATAEIKGPGVCPPGSTVIWWDDTLPEDGLWAWANGQVITDAATRCPILLARWGSRFGGNGVTSMGLPNLQEVVPVGKSGMGGGLVPGVLSSIAGALKTALHALIGADAVTLTTGHLPNLESSGTNLISLSGSTSNVVYGYSGTSDQYGPYNGSAVTAYGPVPVNVSGSVNITTRFNGGGNAHNNVQPSRTVNWIVRLG</sequence>
<evidence type="ECO:0000259" key="1">
    <source>
        <dbReference type="Pfam" id="PF07484"/>
    </source>
</evidence>
<proteinExistence type="predicted"/>
<dbReference type="OrthoDB" id="8266301at2"/>
<feature type="domain" description="Phage tail collar" evidence="1">
    <location>
        <begin position="134"/>
        <end position="193"/>
    </location>
</feature>
<evidence type="ECO:0000313" key="2">
    <source>
        <dbReference type="EMBL" id="ABD05630.1"/>
    </source>
</evidence>
<dbReference type="Gene3D" id="3.90.1340.10">
    <property type="entry name" value="Phage tail collar domain"/>
    <property type="match status" value="1"/>
</dbReference>
<name>Q2J1N0_RHOP2</name>
<evidence type="ECO:0000313" key="3">
    <source>
        <dbReference type="Proteomes" id="UP000008809"/>
    </source>
</evidence>
<keyword evidence="3" id="KW-1185">Reference proteome</keyword>
<dbReference type="KEGG" id="rpb:RPB_0919"/>
<gene>
    <name evidence="2" type="ordered locus">RPB_0919</name>
</gene>
<protein>
    <recommendedName>
        <fullName evidence="1">Phage tail collar domain-containing protein</fullName>
    </recommendedName>
</protein>